<feature type="compositionally biased region" description="Low complexity" evidence="1">
    <location>
        <begin position="7"/>
        <end position="24"/>
    </location>
</feature>
<proteinExistence type="predicted"/>
<sequence>MTTRIDTTSTGTPQSTGSPQSPQTVRHSVYYREGGDLFILISHIIFRLHSADFPRTFFEAFNNGLPLGPTIDTWPGVGGCSEFKKAIIIPLTDATPEQFAKIAWVLHNPLYDDWSAATLEDWFDIVRLADKWGFTNIKTMALRRIHPRAQGEIPDLLERLCKYEFYKLPNDIIQELYIELCTRDEGLSDDEFDRLDSLPRGKMGRQVQRGREACYKARAENGGRELVDSRKKAIIVGALGLASRQPSTASVGTSISALSSSPSILTSLILSRRLPTDLFHCLQLEQLNYYDQHLPHGKRNAKWETLM</sequence>
<keyword evidence="3" id="KW-1185">Reference proteome</keyword>
<name>A0A9W8J246_9AGAR</name>
<comment type="caution">
    <text evidence="2">The sequence shown here is derived from an EMBL/GenBank/DDBJ whole genome shotgun (WGS) entry which is preliminary data.</text>
</comment>
<dbReference type="Proteomes" id="UP001140091">
    <property type="component" value="Unassembled WGS sequence"/>
</dbReference>
<gene>
    <name evidence="2" type="ORF">H1R20_g10210</name>
</gene>
<evidence type="ECO:0008006" key="4">
    <source>
        <dbReference type="Google" id="ProtNLM"/>
    </source>
</evidence>
<feature type="non-terminal residue" evidence="2">
    <location>
        <position position="307"/>
    </location>
</feature>
<evidence type="ECO:0000313" key="2">
    <source>
        <dbReference type="EMBL" id="KAJ2926892.1"/>
    </source>
</evidence>
<organism evidence="2 3">
    <name type="scientific">Candolleomyces eurysporus</name>
    <dbReference type="NCBI Taxonomy" id="2828524"/>
    <lineage>
        <taxon>Eukaryota</taxon>
        <taxon>Fungi</taxon>
        <taxon>Dikarya</taxon>
        <taxon>Basidiomycota</taxon>
        <taxon>Agaricomycotina</taxon>
        <taxon>Agaricomycetes</taxon>
        <taxon>Agaricomycetidae</taxon>
        <taxon>Agaricales</taxon>
        <taxon>Agaricineae</taxon>
        <taxon>Psathyrellaceae</taxon>
        <taxon>Candolleomyces</taxon>
    </lineage>
</organism>
<evidence type="ECO:0000313" key="3">
    <source>
        <dbReference type="Proteomes" id="UP001140091"/>
    </source>
</evidence>
<accession>A0A9W8J246</accession>
<dbReference type="EMBL" id="JANBPK010001043">
    <property type="protein sequence ID" value="KAJ2926892.1"/>
    <property type="molecule type" value="Genomic_DNA"/>
</dbReference>
<dbReference type="OrthoDB" id="2748335at2759"/>
<reference evidence="2" key="1">
    <citation type="submission" date="2022-06" db="EMBL/GenBank/DDBJ databases">
        <title>Genome Sequence of Candolleomyces eurysporus.</title>
        <authorList>
            <person name="Buettner E."/>
        </authorList>
    </citation>
    <scope>NUCLEOTIDE SEQUENCE</scope>
    <source>
        <strain evidence="2">VTCC 930004</strain>
    </source>
</reference>
<evidence type="ECO:0000256" key="1">
    <source>
        <dbReference type="SAM" id="MobiDB-lite"/>
    </source>
</evidence>
<protein>
    <recommendedName>
        <fullName evidence="4">BTB domain-containing protein</fullName>
    </recommendedName>
</protein>
<dbReference type="AlphaFoldDB" id="A0A9W8J246"/>
<feature type="region of interest" description="Disordered" evidence="1">
    <location>
        <begin position="1"/>
        <end position="25"/>
    </location>
</feature>